<sequence length="173" mass="18114">MDRSEKKELVSSLHSALLNAGLVVITQQKGMTVAETTNLRRKMRAGQASFKVAKNRLAKLALVGTPYENLSPLLKGPTALAYSTDPVAAAKVIVEFAKTNDKLTVVGGALPGTVLNSDGVKALAMLPSLDELRGKLIGVLQAPAQKVAAVIQAPVSQLARVVKAYADKDEAAA</sequence>
<dbReference type="AlphaFoldDB" id="A0A0F3IP04"/>
<accession>A0A0F3IP04</accession>
<dbReference type="InterPro" id="IPR022973">
    <property type="entry name" value="Ribosomal_uL10_bac"/>
</dbReference>
<protein>
    <recommendedName>
        <fullName evidence="5 6">Large ribosomal subunit protein uL10</fullName>
    </recommendedName>
</protein>
<keyword evidence="6" id="KW-0699">rRNA-binding</keyword>
<evidence type="ECO:0000256" key="1">
    <source>
        <dbReference type="ARBA" id="ARBA00002633"/>
    </source>
</evidence>
<gene>
    <name evidence="6" type="primary">rplJ</name>
    <name evidence="7" type="ORF">VZ95_17625</name>
</gene>
<keyword evidence="8" id="KW-1185">Reference proteome</keyword>
<dbReference type="NCBIfam" id="NF000955">
    <property type="entry name" value="PRK00099.1-1"/>
    <property type="match status" value="1"/>
</dbReference>
<dbReference type="GO" id="GO:1990904">
    <property type="term" value="C:ribonucleoprotein complex"/>
    <property type="evidence" value="ECO:0007669"/>
    <property type="project" value="UniProtKB-KW"/>
</dbReference>
<dbReference type="PATRIC" id="fig|552518.3.peg.3598"/>
<dbReference type="Gene3D" id="6.10.250.290">
    <property type="match status" value="1"/>
</dbReference>
<evidence type="ECO:0000256" key="5">
    <source>
        <dbReference type="ARBA" id="ARBA00035202"/>
    </source>
</evidence>
<comment type="function">
    <text evidence="1 6">Forms part of the ribosomal stalk, playing a central role in the interaction of the ribosome with GTP-bound translation factors.</text>
</comment>
<dbReference type="GO" id="GO:0006412">
    <property type="term" value="P:translation"/>
    <property type="evidence" value="ECO:0007669"/>
    <property type="project" value="UniProtKB-UniRule"/>
</dbReference>
<dbReference type="PANTHER" id="PTHR11560">
    <property type="entry name" value="39S RIBOSOMAL PROTEIN L10, MITOCHONDRIAL"/>
    <property type="match status" value="1"/>
</dbReference>
<keyword evidence="6" id="KW-0694">RNA-binding</keyword>
<dbReference type="Gene3D" id="3.30.70.1730">
    <property type="match status" value="1"/>
</dbReference>
<dbReference type="CDD" id="cd05797">
    <property type="entry name" value="Ribosomal_L10"/>
    <property type="match status" value="1"/>
</dbReference>
<keyword evidence="3 6" id="KW-0689">Ribosomal protein</keyword>
<proteinExistence type="inferred from homology"/>
<evidence type="ECO:0000256" key="6">
    <source>
        <dbReference type="HAMAP-Rule" id="MF_00362"/>
    </source>
</evidence>
<comment type="subunit">
    <text evidence="6">Part of the ribosomal stalk of the 50S ribosomal subunit. The N-terminus interacts with L11 and the large rRNA to form the base of the stalk. The C-terminus forms an elongated spine to which L12 dimers bind in a sequential fashion forming a multimeric L10(L12)X complex.</text>
</comment>
<dbReference type="GO" id="GO:0005840">
    <property type="term" value="C:ribosome"/>
    <property type="evidence" value="ECO:0007669"/>
    <property type="project" value="UniProtKB-KW"/>
</dbReference>
<evidence type="ECO:0000313" key="8">
    <source>
        <dbReference type="Proteomes" id="UP000033774"/>
    </source>
</evidence>
<dbReference type="Proteomes" id="UP000033774">
    <property type="component" value="Unassembled WGS sequence"/>
</dbReference>
<reference evidence="7 8" key="1">
    <citation type="submission" date="2015-03" db="EMBL/GenBank/DDBJ databases">
        <title>Draft genome sequence of Elstera litoralis.</title>
        <authorList>
            <person name="Rahalkar M.C."/>
            <person name="Dhakephalkar P.K."/>
            <person name="Pore S.D."/>
            <person name="Arora P."/>
            <person name="Kapse N.G."/>
            <person name="Pandit P.S."/>
        </authorList>
    </citation>
    <scope>NUCLEOTIDE SEQUENCE [LARGE SCALE GENOMIC DNA]</scope>
    <source>
        <strain evidence="7 8">Dia-1</strain>
    </source>
</reference>
<evidence type="ECO:0000256" key="3">
    <source>
        <dbReference type="ARBA" id="ARBA00022980"/>
    </source>
</evidence>
<dbReference type="GO" id="GO:0070180">
    <property type="term" value="F:large ribosomal subunit rRNA binding"/>
    <property type="evidence" value="ECO:0007669"/>
    <property type="project" value="UniProtKB-UniRule"/>
</dbReference>
<evidence type="ECO:0000313" key="7">
    <source>
        <dbReference type="EMBL" id="KJV08465.1"/>
    </source>
</evidence>
<dbReference type="SUPFAM" id="SSF160369">
    <property type="entry name" value="Ribosomal protein L10-like"/>
    <property type="match status" value="1"/>
</dbReference>
<dbReference type="OrthoDB" id="9791972at2"/>
<dbReference type="InterPro" id="IPR043141">
    <property type="entry name" value="Ribosomal_uL10-like_sf"/>
</dbReference>
<comment type="caution">
    <text evidence="7">The sequence shown here is derived from an EMBL/GenBank/DDBJ whole genome shotgun (WGS) entry which is preliminary data.</text>
</comment>
<dbReference type="Pfam" id="PF00466">
    <property type="entry name" value="Ribosomal_L10"/>
    <property type="match status" value="1"/>
</dbReference>
<dbReference type="HAMAP" id="MF_00362">
    <property type="entry name" value="Ribosomal_uL10"/>
    <property type="match status" value="1"/>
</dbReference>
<keyword evidence="4 6" id="KW-0687">Ribonucleoprotein</keyword>
<dbReference type="InterPro" id="IPR047865">
    <property type="entry name" value="Ribosomal_uL10_bac_type"/>
</dbReference>
<evidence type="ECO:0000256" key="4">
    <source>
        <dbReference type="ARBA" id="ARBA00023274"/>
    </source>
</evidence>
<name>A0A0F3IP04_9PROT</name>
<dbReference type="InterPro" id="IPR001790">
    <property type="entry name" value="Ribosomal_uL10"/>
</dbReference>
<organism evidence="7 8">
    <name type="scientific">Elstera litoralis</name>
    <dbReference type="NCBI Taxonomy" id="552518"/>
    <lineage>
        <taxon>Bacteria</taxon>
        <taxon>Pseudomonadati</taxon>
        <taxon>Pseudomonadota</taxon>
        <taxon>Alphaproteobacteria</taxon>
        <taxon>Rhodospirillales</taxon>
        <taxon>Rhodospirillaceae</taxon>
        <taxon>Elstera</taxon>
    </lineage>
</organism>
<dbReference type="EMBL" id="LAJY01000574">
    <property type="protein sequence ID" value="KJV08465.1"/>
    <property type="molecule type" value="Genomic_DNA"/>
</dbReference>
<dbReference type="RefSeq" id="WP_045777027.1">
    <property type="nucleotide sequence ID" value="NZ_LAJY01000574.1"/>
</dbReference>
<comment type="similarity">
    <text evidence="2 6">Belongs to the universal ribosomal protein uL10 family.</text>
</comment>
<evidence type="ECO:0000256" key="2">
    <source>
        <dbReference type="ARBA" id="ARBA00008889"/>
    </source>
</evidence>